<keyword evidence="1" id="KW-0732">Signal</keyword>
<evidence type="ECO:0000313" key="2">
    <source>
        <dbReference type="EMBL" id="RXK55755.1"/>
    </source>
</evidence>
<proteinExistence type="predicted"/>
<sequence length="302" mass="33218">MKSCLSLFSAFLLALSSGFAQRETATPSWLENLHLSASGTFGQTGNISRTSNEATRKDAETYELSLNSTHSRQLSRNLLLIASAELSTLAVPDYELTNHNRLGGRLTLQRKFGLGPQATVLQLTASAGYKDARLAADRGWTTEAGLQLSKRVLPNLRLVANASWLEHSARRDTFDLGQESYSAEVHWDISDRWSLSGSAGRLSGDIVANASWPVWSTMLAGGFGPTILNYYTSRPWTTTHLYGEGWVSYNVEADVDLWSVSLGFSVSDRTSLELRRSAAYVVNRVGVTYPTDSWSVGLSHRF</sequence>
<feature type="signal peptide" evidence="1">
    <location>
        <begin position="1"/>
        <end position="20"/>
    </location>
</feature>
<reference evidence="2 3" key="1">
    <citation type="submission" date="2019-01" db="EMBL/GenBank/DDBJ databases">
        <title>Lacunisphaera sp. strain TWA-58.</title>
        <authorList>
            <person name="Chen W.-M."/>
        </authorList>
    </citation>
    <scope>NUCLEOTIDE SEQUENCE [LARGE SCALE GENOMIC DNA]</scope>
    <source>
        <strain evidence="2 3">TWA-58</strain>
    </source>
</reference>
<evidence type="ECO:0000256" key="1">
    <source>
        <dbReference type="SAM" id="SignalP"/>
    </source>
</evidence>
<dbReference type="AlphaFoldDB" id="A0A4Q1C9R8"/>
<dbReference type="SUPFAM" id="SSF56935">
    <property type="entry name" value="Porins"/>
    <property type="match status" value="1"/>
</dbReference>
<protein>
    <recommendedName>
        <fullName evidence="4">DUF481 domain-containing protein</fullName>
    </recommendedName>
</protein>
<feature type="chain" id="PRO_5020689490" description="DUF481 domain-containing protein" evidence="1">
    <location>
        <begin position="21"/>
        <end position="302"/>
    </location>
</feature>
<dbReference type="EMBL" id="SDHX01000001">
    <property type="protein sequence ID" value="RXK55755.1"/>
    <property type="molecule type" value="Genomic_DNA"/>
</dbReference>
<dbReference type="Proteomes" id="UP000290218">
    <property type="component" value="Unassembled WGS sequence"/>
</dbReference>
<dbReference type="RefSeq" id="WP_129047120.1">
    <property type="nucleotide sequence ID" value="NZ_SDHX01000001.1"/>
</dbReference>
<evidence type="ECO:0000313" key="3">
    <source>
        <dbReference type="Proteomes" id="UP000290218"/>
    </source>
</evidence>
<organism evidence="2 3">
    <name type="scientific">Oleiharenicola lentus</name>
    <dbReference type="NCBI Taxonomy" id="2508720"/>
    <lineage>
        <taxon>Bacteria</taxon>
        <taxon>Pseudomonadati</taxon>
        <taxon>Verrucomicrobiota</taxon>
        <taxon>Opitutia</taxon>
        <taxon>Opitutales</taxon>
        <taxon>Opitutaceae</taxon>
        <taxon>Oleiharenicola</taxon>
    </lineage>
</organism>
<comment type="caution">
    <text evidence="2">The sequence shown here is derived from an EMBL/GenBank/DDBJ whole genome shotgun (WGS) entry which is preliminary data.</text>
</comment>
<dbReference type="OrthoDB" id="188088at2"/>
<evidence type="ECO:0008006" key="4">
    <source>
        <dbReference type="Google" id="ProtNLM"/>
    </source>
</evidence>
<gene>
    <name evidence="2" type="ORF">ESB00_07680</name>
</gene>
<accession>A0A4Q1C9R8</accession>
<name>A0A4Q1C9R8_9BACT</name>
<keyword evidence="3" id="KW-1185">Reference proteome</keyword>